<dbReference type="SMART" id="SM00387">
    <property type="entry name" value="HATPase_c"/>
    <property type="match status" value="1"/>
</dbReference>
<evidence type="ECO:0000259" key="5">
    <source>
        <dbReference type="PROSITE" id="PS50112"/>
    </source>
</evidence>
<organism evidence="6 7">
    <name type="scientific">Pseudomonas oryzihabitans</name>
    <dbReference type="NCBI Taxonomy" id="47885"/>
    <lineage>
        <taxon>Bacteria</taxon>
        <taxon>Pseudomonadati</taxon>
        <taxon>Pseudomonadota</taxon>
        <taxon>Gammaproteobacteria</taxon>
        <taxon>Pseudomonadales</taxon>
        <taxon>Pseudomonadaceae</taxon>
        <taxon>Pseudomonas</taxon>
    </lineage>
</organism>
<feature type="domain" description="PAS" evidence="5">
    <location>
        <begin position="40"/>
        <end position="76"/>
    </location>
</feature>
<dbReference type="PANTHER" id="PTHR43065:SF29">
    <property type="entry name" value="SENSOR PROTEIN KINASE FLES"/>
    <property type="match status" value="1"/>
</dbReference>
<dbReference type="SUPFAM" id="SSF47384">
    <property type="entry name" value="Homodimeric domain of signal transducing histidine kinase"/>
    <property type="match status" value="1"/>
</dbReference>
<dbReference type="GO" id="GO:0000155">
    <property type="term" value="F:phosphorelay sensor kinase activity"/>
    <property type="evidence" value="ECO:0007669"/>
    <property type="project" value="InterPro"/>
</dbReference>
<dbReference type="InterPro" id="IPR035965">
    <property type="entry name" value="PAS-like_dom_sf"/>
</dbReference>
<name>A0AAJ2C0Z8_9PSED</name>
<dbReference type="Proteomes" id="UP001268036">
    <property type="component" value="Unassembled WGS sequence"/>
</dbReference>
<proteinExistence type="predicted"/>
<dbReference type="PRINTS" id="PR00344">
    <property type="entry name" value="BCTRLSENSOR"/>
</dbReference>
<dbReference type="PROSITE" id="PS50109">
    <property type="entry name" value="HIS_KIN"/>
    <property type="match status" value="1"/>
</dbReference>
<dbReference type="Gene3D" id="3.30.450.20">
    <property type="entry name" value="PAS domain"/>
    <property type="match status" value="1"/>
</dbReference>
<reference evidence="6" key="1">
    <citation type="submission" date="2023-08" db="EMBL/GenBank/DDBJ databases">
        <title>Functional and genomic diversity of the sorghum phyllosphere microbiome.</title>
        <authorList>
            <person name="Shade A."/>
        </authorList>
    </citation>
    <scope>NUCLEOTIDE SEQUENCE</scope>
    <source>
        <strain evidence="6">SORGH_AS_0201</strain>
    </source>
</reference>
<evidence type="ECO:0000256" key="1">
    <source>
        <dbReference type="ARBA" id="ARBA00000085"/>
    </source>
</evidence>
<evidence type="ECO:0000313" key="6">
    <source>
        <dbReference type="EMBL" id="MDR6236078.1"/>
    </source>
</evidence>
<dbReference type="PROSITE" id="PS50112">
    <property type="entry name" value="PAS"/>
    <property type="match status" value="1"/>
</dbReference>
<evidence type="ECO:0000313" key="7">
    <source>
        <dbReference type="Proteomes" id="UP001268036"/>
    </source>
</evidence>
<dbReference type="SMART" id="SM00388">
    <property type="entry name" value="HisKA"/>
    <property type="match status" value="1"/>
</dbReference>
<feature type="domain" description="Histidine kinase" evidence="4">
    <location>
        <begin position="155"/>
        <end position="363"/>
    </location>
</feature>
<evidence type="ECO:0000256" key="3">
    <source>
        <dbReference type="ARBA" id="ARBA00022553"/>
    </source>
</evidence>
<evidence type="ECO:0000259" key="4">
    <source>
        <dbReference type="PROSITE" id="PS50109"/>
    </source>
</evidence>
<dbReference type="Pfam" id="PF00512">
    <property type="entry name" value="HisKA"/>
    <property type="match status" value="1"/>
</dbReference>
<protein>
    <recommendedName>
        <fullName evidence="2">histidine kinase</fullName>
        <ecNumber evidence="2">2.7.13.3</ecNumber>
    </recommendedName>
</protein>
<keyword evidence="3" id="KW-0597">Phosphoprotein</keyword>
<dbReference type="PANTHER" id="PTHR43065">
    <property type="entry name" value="SENSOR HISTIDINE KINASE"/>
    <property type="match status" value="1"/>
</dbReference>
<accession>A0AAJ2C0Z8</accession>
<dbReference type="InterPro" id="IPR004358">
    <property type="entry name" value="Sig_transdc_His_kin-like_C"/>
</dbReference>
<dbReference type="Pfam" id="PF02518">
    <property type="entry name" value="HATPase_c"/>
    <property type="match status" value="1"/>
</dbReference>
<evidence type="ECO:0000256" key="2">
    <source>
        <dbReference type="ARBA" id="ARBA00012438"/>
    </source>
</evidence>
<dbReference type="InterPro" id="IPR036097">
    <property type="entry name" value="HisK_dim/P_sf"/>
</dbReference>
<comment type="caution">
    <text evidence="6">The sequence shown here is derived from an EMBL/GenBank/DDBJ whole genome shotgun (WGS) entry which is preliminary data.</text>
</comment>
<dbReference type="InterPro" id="IPR036890">
    <property type="entry name" value="HATPase_C_sf"/>
</dbReference>
<dbReference type="CDD" id="cd00075">
    <property type="entry name" value="HATPase"/>
    <property type="match status" value="1"/>
</dbReference>
<dbReference type="Pfam" id="PF13188">
    <property type="entry name" value="PAS_8"/>
    <property type="match status" value="1"/>
</dbReference>
<dbReference type="SUPFAM" id="SSF55785">
    <property type="entry name" value="PYP-like sensor domain (PAS domain)"/>
    <property type="match status" value="1"/>
</dbReference>
<dbReference type="SUPFAM" id="SSF55874">
    <property type="entry name" value="ATPase domain of HSP90 chaperone/DNA topoisomerase II/histidine kinase"/>
    <property type="match status" value="1"/>
</dbReference>
<dbReference type="InterPro" id="IPR000014">
    <property type="entry name" value="PAS"/>
</dbReference>
<comment type="catalytic activity">
    <reaction evidence="1">
        <text>ATP + protein L-histidine = ADP + protein N-phospho-L-histidine.</text>
        <dbReference type="EC" id="2.7.13.3"/>
    </reaction>
</comment>
<sequence length="369" mass="39948">MSRQLSESFQLLEARMNSLQGELEWVSAQRLQELAEKERLASRLQNLLDVLPAGIVVVDGAGRVRDVNPVAVALLGEPLLGELWRAVIARAFAPRHDDGHEVSLRDGRRVSIATRSLDGEPGQLVLLNDLTETRHLQGELARHERLSALGRTMASLAHQIRTPLTAALLYASHLEEGGLAVAQQQRFASRLKERLHELENQVRDMLVFARGELPLADRLTPSALFAALREAAAPHLSGCQIRWQDDAGNGLLACNRDMLVGAALNLIHNALQAMAGSGRPGQLKVHLYRRAAELRLAISDTGPGIPPAVQQRLGEPFLSTKTTGTGLGLPVALAMAKAHGGRLAVRSRLGRGTLVTFILPLLTTSETPA</sequence>
<keyword evidence="6" id="KW-0808">Transferase</keyword>
<dbReference type="Gene3D" id="3.30.565.10">
    <property type="entry name" value="Histidine kinase-like ATPase, C-terminal domain"/>
    <property type="match status" value="1"/>
</dbReference>
<dbReference type="CDD" id="cd00082">
    <property type="entry name" value="HisKA"/>
    <property type="match status" value="1"/>
</dbReference>
<dbReference type="SMART" id="SM00091">
    <property type="entry name" value="PAS"/>
    <property type="match status" value="1"/>
</dbReference>
<dbReference type="AlphaFoldDB" id="A0AAJ2C0Z8"/>
<dbReference type="Gene3D" id="1.10.287.130">
    <property type="match status" value="1"/>
</dbReference>
<dbReference type="EMBL" id="JAVJAF010000001">
    <property type="protein sequence ID" value="MDR6236078.1"/>
    <property type="molecule type" value="Genomic_DNA"/>
</dbReference>
<dbReference type="InterPro" id="IPR003594">
    <property type="entry name" value="HATPase_dom"/>
</dbReference>
<dbReference type="EC" id="2.7.13.3" evidence="2"/>
<keyword evidence="6" id="KW-0418">Kinase</keyword>
<dbReference type="InterPro" id="IPR005467">
    <property type="entry name" value="His_kinase_dom"/>
</dbReference>
<dbReference type="InterPro" id="IPR003661">
    <property type="entry name" value="HisK_dim/P_dom"/>
</dbReference>
<gene>
    <name evidence="6" type="ORF">QE440_003819</name>
</gene>